<accession>A0A316YKC7</accession>
<feature type="compositionally biased region" description="Basic and acidic residues" evidence="1">
    <location>
        <begin position="34"/>
        <end position="50"/>
    </location>
</feature>
<organism evidence="2 3">
    <name type="scientific">Acaromyces ingoldii</name>
    <dbReference type="NCBI Taxonomy" id="215250"/>
    <lineage>
        <taxon>Eukaryota</taxon>
        <taxon>Fungi</taxon>
        <taxon>Dikarya</taxon>
        <taxon>Basidiomycota</taxon>
        <taxon>Ustilaginomycotina</taxon>
        <taxon>Exobasidiomycetes</taxon>
        <taxon>Exobasidiales</taxon>
        <taxon>Cryptobasidiaceae</taxon>
        <taxon>Acaromyces</taxon>
    </lineage>
</organism>
<feature type="region of interest" description="Disordered" evidence="1">
    <location>
        <begin position="23"/>
        <end position="82"/>
    </location>
</feature>
<evidence type="ECO:0000313" key="3">
    <source>
        <dbReference type="Proteomes" id="UP000245768"/>
    </source>
</evidence>
<gene>
    <name evidence="2" type="ORF">FA10DRAFT_150818</name>
</gene>
<dbReference type="RefSeq" id="XP_025376867.1">
    <property type="nucleotide sequence ID" value="XM_025518096.1"/>
</dbReference>
<dbReference type="AlphaFoldDB" id="A0A316YKC7"/>
<dbReference type="EMBL" id="KZ819637">
    <property type="protein sequence ID" value="PWN89669.1"/>
    <property type="molecule type" value="Genomic_DNA"/>
</dbReference>
<dbReference type="Proteomes" id="UP000245768">
    <property type="component" value="Unassembled WGS sequence"/>
</dbReference>
<feature type="compositionally biased region" description="Basic residues" evidence="1">
    <location>
        <begin position="51"/>
        <end position="66"/>
    </location>
</feature>
<proteinExistence type="predicted"/>
<reference evidence="2 3" key="1">
    <citation type="journal article" date="2018" name="Mol. Biol. Evol.">
        <title>Broad Genomic Sampling Reveals a Smut Pathogenic Ancestry of the Fungal Clade Ustilaginomycotina.</title>
        <authorList>
            <person name="Kijpornyongpan T."/>
            <person name="Mondo S.J."/>
            <person name="Barry K."/>
            <person name="Sandor L."/>
            <person name="Lee J."/>
            <person name="Lipzen A."/>
            <person name="Pangilinan J."/>
            <person name="LaButti K."/>
            <person name="Hainaut M."/>
            <person name="Henrissat B."/>
            <person name="Grigoriev I.V."/>
            <person name="Spatafora J.W."/>
            <person name="Aime M.C."/>
        </authorList>
    </citation>
    <scope>NUCLEOTIDE SEQUENCE [LARGE SCALE GENOMIC DNA]</scope>
    <source>
        <strain evidence="2 3">MCA 4198</strain>
    </source>
</reference>
<protein>
    <submittedName>
        <fullName evidence="2">Uncharacterized protein</fullName>
    </submittedName>
</protein>
<dbReference type="InParanoid" id="A0A316YKC7"/>
<evidence type="ECO:0000313" key="2">
    <source>
        <dbReference type="EMBL" id="PWN89669.1"/>
    </source>
</evidence>
<keyword evidence="3" id="KW-1185">Reference proteome</keyword>
<name>A0A316YKC7_9BASI</name>
<evidence type="ECO:0000256" key="1">
    <source>
        <dbReference type="SAM" id="MobiDB-lite"/>
    </source>
</evidence>
<feature type="region of interest" description="Disordered" evidence="1">
    <location>
        <begin position="101"/>
        <end position="131"/>
    </location>
</feature>
<dbReference type="GeneID" id="37040012"/>
<sequence length="131" mass="15575">MCWYRCGCGRRRPYCAALKMSREDGVVASQMSEKAGEEEKKSRHCREVGRSRRRRKERVGSRRVKKGSTSQHSEKRDLLRRRRPRVKMRLFICKLLTHTKTAAEPESRKREGEKRENSGREESRRISIRVE</sequence>